<name>A0A1R3GT04_COCAP</name>
<dbReference type="EMBL" id="AWWV01013563">
    <property type="protein sequence ID" value="OMO61120.1"/>
    <property type="molecule type" value="Genomic_DNA"/>
</dbReference>
<organism evidence="1 2">
    <name type="scientific">Corchorus capsularis</name>
    <name type="common">Jute</name>
    <dbReference type="NCBI Taxonomy" id="210143"/>
    <lineage>
        <taxon>Eukaryota</taxon>
        <taxon>Viridiplantae</taxon>
        <taxon>Streptophyta</taxon>
        <taxon>Embryophyta</taxon>
        <taxon>Tracheophyta</taxon>
        <taxon>Spermatophyta</taxon>
        <taxon>Magnoliopsida</taxon>
        <taxon>eudicotyledons</taxon>
        <taxon>Gunneridae</taxon>
        <taxon>Pentapetalae</taxon>
        <taxon>rosids</taxon>
        <taxon>malvids</taxon>
        <taxon>Malvales</taxon>
        <taxon>Malvaceae</taxon>
        <taxon>Grewioideae</taxon>
        <taxon>Apeibeae</taxon>
        <taxon>Corchorus</taxon>
    </lineage>
</organism>
<evidence type="ECO:0000313" key="1">
    <source>
        <dbReference type="EMBL" id="OMO61120.1"/>
    </source>
</evidence>
<accession>A0A1R3GT04</accession>
<keyword evidence="2" id="KW-1185">Reference proteome</keyword>
<protein>
    <submittedName>
        <fullName evidence="1">Uncharacterized protein</fullName>
    </submittedName>
</protein>
<reference evidence="1 2" key="1">
    <citation type="submission" date="2013-09" db="EMBL/GenBank/DDBJ databases">
        <title>Corchorus capsularis genome sequencing.</title>
        <authorList>
            <person name="Alam M."/>
            <person name="Haque M.S."/>
            <person name="Islam M.S."/>
            <person name="Emdad E.M."/>
            <person name="Islam M.M."/>
            <person name="Ahmed B."/>
            <person name="Halim A."/>
            <person name="Hossen Q.M.M."/>
            <person name="Hossain M.Z."/>
            <person name="Ahmed R."/>
            <person name="Khan M.M."/>
            <person name="Islam R."/>
            <person name="Rashid M.M."/>
            <person name="Khan S.A."/>
            <person name="Rahman M.S."/>
            <person name="Alam M."/>
        </authorList>
    </citation>
    <scope>NUCLEOTIDE SEQUENCE [LARGE SCALE GENOMIC DNA]</scope>
    <source>
        <strain evidence="2">cv. CVL-1</strain>
        <tissue evidence="1">Whole seedling</tissue>
    </source>
</reference>
<sequence>MKIELMQQKKVQDFSIPYKKSFKRKMK</sequence>
<gene>
    <name evidence="1" type="ORF">CCACVL1_23733</name>
</gene>
<dbReference type="Gramene" id="OMO61120">
    <property type="protein sequence ID" value="OMO61120"/>
    <property type="gene ID" value="CCACVL1_23733"/>
</dbReference>
<evidence type="ECO:0000313" key="2">
    <source>
        <dbReference type="Proteomes" id="UP000188268"/>
    </source>
</evidence>
<comment type="caution">
    <text evidence="1">The sequence shown here is derived from an EMBL/GenBank/DDBJ whole genome shotgun (WGS) entry which is preliminary data.</text>
</comment>
<feature type="non-terminal residue" evidence="1">
    <location>
        <position position="27"/>
    </location>
</feature>
<dbReference type="AlphaFoldDB" id="A0A1R3GT04"/>
<dbReference type="Proteomes" id="UP000188268">
    <property type="component" value="Unassembled WGS sequence"/>
</dbReference>
<proteinExistence type="predicted"/>